<dbReference type="Pfam" id="PF09250">
    <property type="entry name" value="Prim-Pol"/>
    <property type="match status" value="1"/>
</dbReference>
<dbReference type="InterPro" id="IPR027417">
    <property type="entry name" value="P-loop_NTPase"/>
</dbReference>
<dbReference type="Pfam" id="PF19263">
    <property type="entry name" value="DUF5906"/>
    <property type="match status" value="1"/>
</dbReference>
<keyword evidence="1" id="KW-0547">Nucleotide-binding</keyword>
<dbReference type="Pfam" id="PF03288">
    <property type="entry name" value="Pox_D5"/>
    <property type="match status" value="1"/>
</dbReference>
<organism evidence="6 7">
    <name type="scientific">Acetoanaerobium pronyense</name>
    <dbReference type="NCBI Taxonomy" id="1482736"/>
    <lineage>
        <taxon>Bacteria</taxon>
        <taxon>Bacillati</taxon>
        <taxon>Bacillota</taxon>
        <taxon>Clostridia</taxon>
        <taxon>Peptostreptococcales</taxon>
        <taxon>Filifactoraceae</taxon>
        <taxon>Acetoanaerobium</taxon>
    </lineage>
</organism>
<dbReference type="SMART" id="SM00943">
    <property type="entry name" value="Prim-Pol"/>
    <property type="match status" value="1"/>
</dbReference>
<dbReference type="NCBIfam" id="TIGR01613">
    <property type="entry name" value="primase_Cterm"/>
    <property type="match status" value="1"/>
</dbReference>
<sequence>MGLINEKIQRDEKLNSALFLAEEGFKVFPLRKNDKQPAISNWQKLATGEHSKIKEWFESKDLNIGILTGEGLIVLDLDIKNGKDGAKSLEKWENINGTLPETRASKTAGGGLHLYYRISEEIRNRANIYEGVDVRGDGGYVVAPGSDINGAPYEWINECDIAQADEKVIAFLNKKNVGSKFELSEHIDVGARNDTLYRYACSLQAKGFSDEAIIEKVKIANDEKCEVSLSDREIDVIVNQALKYEKGSPFRGMKEISNTLLEKFKDLRPYERYSFNDKGNGELFADVYKDVARYNSTDKEWYIYDGKIWKEDKGSMVVSQLAKTLYDALIIYAANITDDQIKEIYLKHILKLGQIRYRKSMIEDAKDRYFMKAEDFNKNPYLLNCQNGTLNLETFEFNEHSPDDLLSKITNAEYRPGIRSLEFEKFVDEILLSDREKILYLQKILGLCLTGDTSNETAYILYGPKTRNGKSTLLETISYVLGGSEGYSMTIQPETLAKKKNPDSRQASGDIARLKGCRMVQMPEPPKRMIFDTALFKSLIASDTITARFLHKSEFEFKPEFKLLIGTNYLPVIADETVFSSGRINIITFDRHFEPHEQDRNLKMRLRKSENVAGILNWCVDGLKKYKKEGIFPPKSVLVATEEYRKESDKTGNFIAECLIYEKDKNTAAKEVYKKYQFWCYENGYGAENKTNFFAELRSKGILAPIGTVNGKTIKNVVKNYTIDSDDFIK</sequence>
<keyword evidence="4" id="KW-0067">ATP-binding</keyword>
<dbReference type="InterPro" id="IPR051620">
    <property type="entry name" value="ORF904-like_C"/>
</dbReference>
<evidence type="ECO:0000256" key="2">
    <source>
        <dbReference type="ARBA" id="ARBA00022801"/>
    </source>
</evidence>
<dbReference type="Pfam" id="PF08708">
    <property type="entry name" value="PriCT_1"/>
    <property type="match status" value="1"/>
</dbReference>
<keyword evidence="3" id="KW-0347">Helicase</keyword>
<reference evidence="6 7" key="1">
    <citation type="submission" date="2021-03" db="EMBL/GenBank/DDBJ databases">
        <title>Genomic Encyclopedia of Type Strains, Phase IV (KMG-IV): sequencing the most valuable type-strain genomes for metagenomic binning, comparative biology and taxonomic classification.</title>
        <authorList>
            <person name="Goeker M."/>
        </authorList>
    </citation>
    <scope>NUCLEOTIDE SEQUENCE [LARGE SCALE GENOMIC DNA]</scope>
    <source>
        <strain evidence="6 7">DSM 27512</strain>
    </source>
</reference>
<dbReference type="Proteomes" id="UP001314903">
    <property type="component" value="Unassembled WGS sequence"/>
</dbReference>
<dbReference type="Gene3D" id="3.30.720.160">
    <property type="entry name" value="Bifunctional DNA primase/polymerase, N-terminal"/>
    <property type="match status" value="1"/>
</dbReference>
<dbReference type="EMBL" id="JAGGLI010000011">
    <property type="protein sequence ID" value="MBP2027444.1"/>
    <property type="molecule type" value="Genomic_DNA"/>
</dbReference>
<dbReference type="InterPro" id="IPR015330">
    <property type="entry name" value="DNA_primase/pol_bifunc_N"/>
</dbReference>
<dbReference type="RefSeq" id="WP_209660505.1">
    <property type="nucleotide sequence ID" value="NZ_JAGGLI010000011.1"/>
</dbReference>
<accession>A0ABS4KI67</accession>
<dbReference type="PANTHER" id="PTHR35372">
    <property type="entry name" value="ATP BINDING PROTEIN-RELATED"/>
    <property type="match status" value="1"/>
</dbReference>
<dbReference type="SMART" id="SM00885">
    <property type="entry name" value="D5_N"/>
    <property type="match status" value="1"/>
</dbReference>
<evidence type="ECO:0000256" key="3">
    <source>
        <dbReference type="ARBA" id="ARBA00022806"/>
    </source>
</evidence>
<dbReference type="InterPro" id="IPR045455">
    <property type="entry name" value="NrS-1_pol-like_helicase"/>
</dbReference>
<dbReference type="PROSITE" id="PS51206">
    <property type="entry name" value="SF3_HELICASE_1"/>
    <property type="match status" value="1"/>
</dbReference>
<dbReference type="InterPro" id="IPR014818">
    <property type="entry name" value="Phage/plasmid_primase_P4_C"/>
</dbReference>
<evidence type="ECO:0000256" key="1">
    <source>
        <dbReference type="ARBA" id="ARBA00022741"/>
    </source>
</evidence>
<feature type="domain" description="SF3 helicase" evidence="5">
    <location>
        <begin position="436"/>
        <end position="602"/>
    </location>
</feature>
<gene>
    <name evidence="6" type="ORF">J2Z35_001238</name>
</gene>
<dbReference type="Pfam" id="PF08706">
    <property type="entry name" value="D5_N"/>
    <property type="match status" value="1"/>
</dbReference>
<evidence type="ECO:0000313" key="6">
    <source>
        <dbReference type="EMBL" id="MBP2027444.1"/>
    </source>
</evidence>
<evidence type="ECO:0000256" key="4">
    <source>
        <dbReference type="ARBA" id="ARBA00022840"/>
    </source>
</evidence>
<evidence type="ECO:0000313" key="7">
    <source>
        <dbReference type="Proteomes" id="UP001314903"/>
    </source>
</evidence>
<keyword evidence="2" id="KW-0378">Hydrolase</keyword>
<dbReference type="SUPFAM" id="SSF56747">
    <property type="entry name" value="Prim-pol domain"/>
    <property type="match status" value="1"/>
</dbReference>
<proteinExistence type="predicted"/>
<dbReference type="InterPro" id="IPR014820">
    <property type="entry name" value="PriCT_1"/>
</dbReference>
<dbReference type="InterPro" id="IPR004968">
    <property type="entry name" value="DNA_primase/NTPase_C"/>
</dbReference>
<dbReference type="InterPro" id="IPR014015">
    <property type="entry name" value="Helicase_SF3_DNA-vir"/>
</dbReference>
<dbReference type="PANTHER" id="PTHR35372:SF2">
    <property type="entry name" value="SF3 HELICASE DOMAIN-CONTAINING PROTEIN"/>
    <property type="match status" value="1"/>
</dbReference>
<dbReference type="Gene3D" id="3.40.50.300">
    <property type="entry name" value="P-loop containing nucleotide triphosphate hydrolases"/>
    <property type="match status" value="1"/>
</dbReference>
<dbReference type="InterPro" id="IPR006500">
    <property type="entry name" value="Helicase_put_C_phage/plasmid"/>
</dbReference>
<name>A0ABS4KI67_9FIRM</name>
<dbReference type="CDD" id="cd04859">
    <property type="entry name" value="Prim_Pol"/>
    <property type="match status" value="1"/>
</dbReference>
<keyword evidence="7" id="KW-1185">Reference proteome</keyword>
<dbReference type="SMART" id="SM00942">
    <property type="entry name" value="PriCT_1"/>
    <property type="match status" value="1"/>
</dbReference>
<dbReference type="SUPFAM" id="SSF52540">
    <property type="entry name" value="P-loop containing nucleoside triphosphate hydrolases"/>
    <property type="match status" value="1"/>
</dbReference>
<comment type="caution">
    <text evidence="6">The sequence shown here is derived from an EMBL/GenBank/DDBJ whole genome shotgun (WGS) entry which is preliminary data.</text>
</comment>
<protein>
    <submittedName>
        <fullName evidence="6">P4 family phage/plasmid primase-like protein</fullName>
    </submittedName>
</protein>
<evidence type="ECO:0000259" key="5">
    <source>
        <dbReference type="PROSITE" id="PS51206"/>
    </source>
</evidence>